<evidence type="ECO:0000256" key="1">
    <source>
        <dbReference type="ARBA" id="ARBA00004141"/>
    </source>
</evidence>
<comment type="caution">
    <text evidence="7">The sequence shown here is derived from an EMBL/GenBank/DDBJ whole genome shotgun (WGS) entry which is preliminary data.</text>
</comment>
<comment type="similarity">
    <text evidence="2">Belongs to the autoinducer-2 exporter (AI-2E) (TC 2.A.86) family.</text>
</comment>
<accession>A0AAW4FHZ9</accession>
<dbReference type="RefSeq" id="WP_025430142.1">
    <property type="nucleotide sequence ID" value="NZ_CP083374.1"/>
</dbReference>
<feature type="transmembrane region" description="Helical" evidence="6">
    <location>
        <begin position="322"/>
        <end position="355"/>
    </location>
</feature>
<feature type="transmembrane region" description="Helical" evidence="6">
    <location>
        <begin position="229"/>
        <end position="252"/>
    </location>
</feature>
<evidence type="ECO:0000313" key="7">
    <source>
        <dbReference type="EMBL" id="MBM3090651.1"/>
    </source>
</evidence>
<organism evidence="7 8">
    <name type="scientific">Ensifer canadensis</name>
    <dbReference type="NCBI Taxonomy" id="555315"/>
    <lineage>
        <taxon>Bacteria</taxon>
        <taxon>Pseudomonadati</taxon>
        <taxon>Pseudomonadota</taxon>
        <taxon>Alphaproteobacteria</taxon>
        <taxon>Hyphomicrobiales</taxon>
        <taxon>Rhizobiaceae</taxon>
        <taxon>Sinorhizobium/Ensifer group</taxon>
        <taxon>Ensifer</taxon>
    </lineage>
</organism>
<dbReference type="GO" id="GO:0016020">
    <property type="term" value="C:membrane"/>
    <property type="evidence" value="ECO:0007669"/>
    <property type="project" value="UniProtKB-SubCell"/>
</dbReference>
<keyword evidence="8" id="KW-1185">Reference proteome</keyword>
<evidence type="ECO:0000256" key="5">
    <source>
        <dbReference type="ARBA" id="ARBA00023136"/>
    </source>
</evidence>
<feature type="transmembrane region" description="Helical" evidence="6">
    <location>
        <begin position="258"/>
        <end position="281"/>
    </location>
</feature>
<evidence type="ECO:0000256" key="6">
    <source>
        <dbReference type="SAM" id="Phobius"/>
    </source>
</evidence>
<keyword evidence="5 6" id="KW-0472">Membrane</keyword>
<protein>
    <submittedName>
        <fullName evidence="7">AI-2E family transporter</fullName>
    </submittedName>
</protein>
<feature type="transmembrane region" description="Helical" evidence="6">
    <location>
        <begin position="82"/>
        <end position="105"/>
    </location>
</feature>
<comment type="subcellular location">
    <subcellularLocation>
        <location evidence="1">Membrane</location>
        <topology evidence="1">Multi-pass membrane protein</topology>
    </subcellularLocation>
</comment>
<proteinExistence type="inferred from homology"/>
<dbReference type="InterPro" id="IPR002549">
    <property type="entry name" value="AI-2E-like"/>
</dbReference>
<feature type="transmembrane region" description="Helical" evidence="6">
    <location>
        <begin position="38"/>
        <end position="61"/>
    </location>
</feature>
<dbReference type="AlphaFoldDB" id="A0AAW4FHZ9"/>
<feature type="transmembrane region" description="Helical" evidence="6">
    <location>
        <begin position="168"/>
        <end position="193"/>
    </location>
</feature>
<reference evidence="7 8" key="1">
    <citation type="submission" date="2020-01" db="EMBL/GenBank/DDBJ databases">
        <title>Draft genome assembly of Ensifer adhaerens T173.</title>
        <authorList>
            <person name="Craig J.E."/>
            <person name="Stinchcombe J.R."/>
        </authorList>
    </citation>
    <scope>NUCLEOTIDE SEQUENCE [LARGE SCALE GENOMIC DNA]</scope>
    <source>
        <strain evidence="7 8">T173</strain>
    </source>
</reference>
<evidence type="ECO:0000256" key="2">
    <source>
        <dbReference type="ARBA" id="ARBA00009773"/>
    </source>
</evidence>
<feature type="transmembrane region" description="Helical" evidence="6">
    <location>
        <begin position="293"/>
        <end position="310"/>
    </location>
</feature>
<sequence>MDDDRLGKSNSLAPAPVATASIETRITDLVRFGIVGLFAYWSLTLVVPFAIIGIWAAILAVAQYPLYRRLEKMLGGRGKLAAVLITLVNLSLIIGPLSALIFGSLDGAQVVYEKLKGSEAIMPAPPEAVRNWPIIGERIYNAWSLASNNLAAALNRFQPALLQAGSKAIGVLASIGLGFVGFIASVIVTGFLFRPGLKISEFLNVFAHRIAGERGQGFVRLATATIRNVARGVIGVAFIQTILCALVLKLFAVPAAGLIAFVVMILCIVQIGPFPVFLPLIVWGWMTMEFQSALLMTLLLVPIALIDNIMKPILVARGLSTPMLVILVGVLGGTLAYGLIGLFLGPIVLSVFYDLLAVWIRSDRIAAQPDQRPARQSGGVVSDTGIQG</sequence>
<evidence type="ECO:0000256" key="3">
    <source>
        <dbReference type="ARBA" id="ARBA00022692"/>
    </source>
</evidence>
<dbReference type="Pfam" id="PF01594">
    <property type="entry name" value="AI-2E_transport"/>
    <property type="match status" value="1"/>
</dbReference>
<dbReference type="EMBL" id="WXFA01000003">
    <property type="protein sequence ID" value="MBM3090651.1"/>
    <property type="molecule type" value="Genomic_DNA"/>
</dbReference>
<dbReference type="Proteomes" id="UP000744980">
    <property type="component" value="Unassembled WGS sequence"/>
</dbReference>
<evidence type="ECO:0000313" key="8">
    <source>
        <dbReference type="Proteomes" id="UP000744980"/>
    </source>
</evidence>
<keyword evidence="3 6" id="KW-0812">Transmembrane</keyword>
<name>A0AAW4FHZ9_9HYPH</name>
<gene>
    <name evidence="7" type="ORF">GFB56_07470</name>
</gene>
<keyword evidence="4 6" id="KW-1133">Transmembrane helix</keyword>
<evidence type="ECO:0000256" key="4">
    <source>
        <dbReference type="ARBA" id="ARBA00022989"/>
    </source>
</evidence>